<dbReference type="Proteomes" id="UP001556118">
    <property type="component" value="Unassembled WGS sequence"/>
</dbReference>
<gene>
    <name evidence="2" type="ORF">ABUH87_03310</name>
</gene>
<sequence>MATQPGAPPPDIDQPISPPERPGAPSEPGQPGTPQAPDELPAETPDYDNPDPGPVEAPPPL</sequence>
<dbReference type="EMBL" id="JBFNXR010000019">
    <property type="protein sequence ID" value="MEW9854209.1"/>
    <property type="molecule type" value="Genomic_DNA"/>
</dbReference>
<reference evidence="2 3" key="1">
    <citation type="submission" date="2024-06" db="EMBL/GenBank/DDBJ databases">
        <title>Novosphingobium rhizovicinus M1R2S20.</title>
        <authorList>
            <person name="Sun J.-Q."/>
        </authorList>
    </citation>
    <scope>NUCLEOTIDE SEQUENCE [LARGE SCALE GENOMIC DNA]</scope>
    <source>
        <strain evidence="2 3">M1R2S20</strain>
    </source>
</reference>
<evidence type="ECO:0000313" key="3">
    <source>
        <dbReference type="Proteomes" id="UP001556118"/>
    </source>
</evidence>
<keyword evidence="3" id="KW-1185">Reference proteome</keyword>
<protein>
    <submittedName>
        <fullName evidence="2">Uncharacterized protein</fullName>
    </submittedName>
</protein>
<name>A0ABV3R7Y9_9SPHN</name>
<comment type="caution">
    <text evidence="2">The sequence shown here is derived from an EMBL/GenBank/DDBJ whole genome shotgun (WGS) entry which is preliminary data.</text>
</comment>
<accession>A0ABV3R7Y9</accession>
<feature type="region of interest" description="Disordered" evidence="1">
    <location>
        <begin position="1"/>
        <end position="61"/>
    </location>
</feature>
<evidence type="ECO:0000256" key="1">
    <source>
        <dbReference type="SAM" id="MobiDB-lite"/>
    </source>
</evidence>
<evidence type="ECO:0000313" key="2">
    <source>
        <dbReference type="EMBL" id="MEW9854209.1"/>
    </source>
</evidence>
<proteinExistence type="predicted"/>
<feature type="compositionally biased region" description="Pro residues" evidence="1">
    <location>
        <begin position="51"/>
        <end position="61"/>
    </location>
</feature>
<organism evidence="2 3">
    <name type="scientific">Novosphingobium rhizovicinum</name>
    <dbReference type="NCBI Taxonomy" id="3228928"/>
    <lineage>
        <taxon>Bacteria</taxon>
        <taxon>Pseudomonadati</taxon>
        <taxon>Pseudomonadota</taxon>
        <taxon>Alphaproteobacteria</taxon>
        <taxon>Sphingomonadales</taxon>
        <taxon>Sphingomonadaceae</taxon>
        <taxon>Novosphingobium</taxon>
    </lineage>
</organism>
<dbReference type="RefSeq" id="WP_367769452.1">
    <property type="nucleotide sequence ID" value="NZ_JBFNXR010000019.1"/>
</dbReference>
<feature type="compositionally biased region" description="Pro residues" evidence="1">
    <location>
        <begin position="1"/>
        <end position="22"/>
    </location>
</feature>